<name>U7V5N8_9FUSO</name>
<keyword evidence="2" id="KW-1185">Reference proteome</keyword>
<feature type="non-terminal residue" evidence="1">
    <location>
        <position position="173"/>
    </location>
</feature>
<reference evidence="1 2" key="1">
    <citation type="submission" date="2013-08" db="EMBL/GenBank/DDBJ databases">
        <authorList>
            <person name="Weinstock G."/>
            <person name="Sodergren E."/>
            <person name="Wylie T."/>
            <person name="Fulton L."/>
            <person name="Fulton R."/>
            <person name="Fronick C."/>
            <person name="O'Laughlin M."/>
            <person name="Godfrey J."/>
            <person name="Miner T."/>
            <person name="Herter B."/>
            <person name="Appelbaum E."/>
            <person name="Cordes M."/>
            <person name="Lek S."/>
            <person name="Wollam A."/>
            <person name="Pepin K.H."/>
            <person name="Palsikar V.B."/>
            <person name="Mitreva M."/>
            <person name="Wilson R.K."/>
        </authorList>
    </citation>
    <scope>NUCLEOTIDE SEQUENCE [LARGE SCALE GENOMIC DNA]</scope>
    <source>
        <strain evidence="1 2">ATCC BAA-474</strain>
    </source>
</reference>
<protein>
    <submittedName>
        <fullName evidence="1">Uncharacterized protein</fullName>
    </submittedName>
</protein>
<dbReference type="Proteomes" id="UP000017081">
    <property type="component" value="Unassembled WGS sequence"/>
</dbReference>
<dbReference type="EMBL" id="AXZF01000133">
    <property type="protein sequence ID" value="ERT66836.1"/>
    <property type="molecule type" value="Genomic_DNA"/>
</dbReference>
<organism evidence="1 2">
    <name type="scientific">Cetobacterium somerae ATCC BAA-474</name>
    <dbReference type="NCBI Taxonomy" id="1319815"/>
    <lineage>
        <taxon>Bacteria</taxon>
        <taxon>Fusobacteriati</taxon>
        <taxon>Fusobacteriota</taxon>
        <taxon>Fusobacteriia</taxon>
        <taxon>Fusobacteriales</taxon>
        <taxon>Fusobacteriaceae</taxon>
        <taxon>Cetobacterium</taxon>
    </lineage>
</organism>
<dbReference type="HOGENOM" id="CLU_1550775_0_0_0"/>
<proteinExistence type="predicted"/>
<evidence type="ECO:0000313" key="2">
    <source>
        <dbReference type="Proteomes" id="UP000017081"/>
    </source>
</evidence>
<feature type="non-terminal residue" evidence="1">
    <location>
        <position position="1"/>
    </location>
</feature>
<dbReference type="AlphaFoldDB" id="U7V5N8"/>
<evidence type="ECO:0000313" key="1">
    <source>
        <dbReference type="EMBL" id="ERT66836.1"/>
    </source>
</evidence>
<gene>
    <name evidence="1" type="ORF">HMPREF0202_02517</name>
</gene>
<accession>U7V5N8</accession>
<sequence>TIINFLIIYFLLFKPILVLKNKFDTRKKLKIELKDLRSIEIEKQKILKRNSVEEKNLISKKNELLEEKQRLIFNSEYDVFKFIDDISNENNLTIEVIGREVKAIRSLDDIEGNFFYHGTGREVDVYNFILQLEEEKRYITLKNESILIEINNNILDLKMNIMYIFNNKKENLD</sequence>
<comment type="caution">
    <text evidence="1">The sequence shown here is derived from an EMBL/GenBank/DDBJ whole genome shotgun (WGS) entry which is preliminary data.</text>
</comment>